<protein>
    <submittedName>
        <fullName evidence="2">Conjugal transfer protein TraX</fullName>
    </submittedName>
</protein>
<feature type="transmembrane region" description="Helical" evidence="1">
    <location>
        <begin position="156"/>
        <end position="175"/>
    </location>
</feature>
<proteinExistence type="predicted"/>
<dbReference type="RefSeq" id="WP_068527331.1">
    <property type="nucleotide sequence ID" value="NZ_LVJH01000002.1"/>
</dbReference>
<feature type="transmembrane region" description="Helical" evidence="1">
    <location>
        <begin position="105"/>
        <end position="131"/>
    </location>
</feature>
<keyword evidence="1" id="KW-1133">Transmembrane helix</keyword>
<keyword evidence="3" id="KW-1185">Reference proteome</keyword>
<evidence type="ECO:0000313" key="3">
    <source>
        <dbReference type="Proteomes" id="UP000076967"/>
    </source>
</evidence>
<dbReference type="InterPro" id="IPR008875">
    <property type="entry name" value="TraX"/>
</dbReference>
<dbReference type="Proteomes" id="UP000076967">
    <property type="component" value="Unassembled WGS sequence"/>
</dbReference>
<dbReference type="AlphaFoldDB" id="A0A168NNC7"/>
<keyword evidence="1" id="KW-0812">Transmembrane</keyword>
<organism evidence="2 3">
    <name type="scientific">Paenibacillus glacialis</name>
    <dbReference type="NCBI Taxonomy" id="494026"/>
    <lineage>
        <taxon>Bacteria</taxon>
        <taxon>Bacillati</taxon>
        <taxon>Bacillota</taxon>
        <taxon>Bacilli</taxon>
        <taxon>Bacillales</taxon>
        <taxon>Paenibacillaceae</taxon>
        <taxon>Paenibacillus</taxon>
    </lineage>
</organism>
<sequence>MQWIAMLTMLMDHIGYVFFPDEMMWRTIGRLAFPIYTYALVQGYLHTSNQLKYGIRLLIIAILSQLPYELAFDTSRFNVVATLFIAVLVMNILDRISSKILSVGIVLLFGILMQIIPFDYGAYGLVLVLLFKYLSSHELVFAHVFLNVVYLFSNNAILQMYSIVPTLVIVYGPILWTRLESIRVRKWIWRSFYPLHLSLIVIWKWVEW</sequence>
<gene>
    <name evidence="2" type="ORF">PGLA_00775</name>
</gene>
<name>A0A168NNC7_9BACL</name>
<dbReference type="STRING" id="494026.PGLA_00775"/>
<keyword evidence="1" id="KW-0472">Membrane</keyword>
<dbReference type="OrthoDB" id="9781069at2"/>
<dbReference type="Pfam" id="PF05857">
    <property type="entry name" value="TraX"/>
    <property type="match status" value="1"/>
</dbReference>
<evidence type="ECO:0000313" key="2">
    <source>
        <dbReference type="EMBL" id="OAB45963.1"/>
    </source>
</evidence>
<comment type="caution">
    <text evidence="2">The sequence shown here is derived from an EMBL/GenBank/DDBJ whole genome shotgun (WGS) entry which is preliminary data.</text>
</comment>
<reference evidence="2 3" key="1">
    <citation type="submission" date="2016-03" db="EMBL/GenBank/DDBJ databases">
        <title>Draft genome sequence of Paenibacillus glacialis DSM 22343.</title>
        <authorList>
            <person name="Shin S.-K."/>
            <person name="Yi H."/>
        </authorList>
    </citation>
    <scope>NUCLEOTIDE SEQUENCE [LARGE SCALE GENOMIC DNA]</scope>
    <source>
        <strain evidence="2 3">DSM 22343</strain>
    </source>
</reference>
<feature type="transmembrane region" description="Helical" evidence="1">
    <location>
        <begin position="77"/>
        <end position="93"/>
    </location>
</feature>
<accession>A0A168NNC7</accession>
<evidence type="ECO:0000256" key="1">
    <source>
        <dbReference type="SAM" id="Phobius"/>
    </source>
</evidence>
<feature type="transmembrane region" description="Helical" evidence="1">
    <location>
        <begin position="53"/>
        <end position="71"/>
    </location>
</feature>
<dbReference type="EMBL" id="LVJH01000002">
    <property type="protein sequence ID" value="OAB45963.1"/>
    <property type="molecule type" value="Genomic_DNA"/>
</dbReference>